<protein>
    <submittedName>
        <fullName evidence="2">Uncharacterized protein</fullName>
    </submittedName>
</protein>
<sequence>MILIVLMVVWTGYVDIHPKRPLDLIEFFAGHAAIARNGVVSGYRCAALDLDFDSMRDPQRRLRLDKRSPFDLNSDSGFALAVVLILQGAWSQLVGIFATCCSSFVQINSGTSGRDMLTPEGRVNLPSVARSNKLLSRTVSM</sequence>
<proteinExistence type="predicted"/>
<evidence type="ECO:0000313" key="3">
    <source>
        <dbReference type="Proteomes" id="UP000649617"/>
    </source>
</evidence>
<gene>
    <name evidence="2" type="ORF">SPIL2461_LOCUS9947</name>
</gene>
<feature type="signal peptide" evidence="1">
    <location>
        <begin position="1"/>
        <end position="16"/>
    </location>
</feature>
<organism evidence="2 3">
    <name type="scientific">Symbiodinium pilosum</name>
    <name type="common">Dinoflagellate</name>
    <dbReference type="NCBI Taxonomy" id="2952"/>
    <lineage>
        <taxon>Eukaryota</taxon>
        <taxon>Sar</taxon>
        <taxon>Alveolata</taxon>
        <taxon>Dinophyceae</taxon>
        <taxon>Suessiales</taxon>
        <taxon>Symbiodiniaceae</taxon>
        <taxon>Symbiodinium</taxon>
    </lineage>
</organism>
<keyword evidence="1" id="KW-0732">Signal</keyword>
<evidence type="ECO:0000313" key="2">
    <source>
        <dbReference type="EMBL" id="CAE7403155.1"/>
    </source>
</evidence>
<evidence type="ECO:0000256" key="1">
    <source>
        <dbReference type="SAM" id="SignalP"/>
    </source>
</evidence>
<reference evidence="2" key="1">
    <citation type="submission" date="2021-02" db="EMBL/GenBank/DDBJ databases">
        <authorList>
            <person name="Dougan E. K."/>
            <person name="Rhodes N."/>
            <person name="Thang M."/>
            <person name="Chan C."/>
        </authorList>
    </citation>
    <scope>NUCLEOTIDE SEQUENCE</scope>
</reference>
<dbReference type="Proteomes" id="UP000649617">
    <property type="component" value="Unassembled WGS sequence"/>
</dbReference>
<dbReference type="AlphaFoldDB" id="A0A812QTR0"/>
<accession>A0A812QTR0</accession>
<dbReference type="EMBL" id="CAJNIZ010017781">
    <property type="protein sequence ID" value="CAE7403155.1"/>
    <property type="molecule type" value="Genomic_DNA"/>
</dbReference>
<comment type="caution">
    <text evidence="2">The sequence shown here is derived from an EMBL/GenBank/DDBJ whole genome shotgun (WGS) entry which is preliminary data.</text>
</comment>
<dbReference type="OrthoDB" id="444684at2759"/>
<name>A0A812QTR0_SYMPI</name>
<feature type="chain" id="PRO_5032705760" evidence="1">
    <location>
        <begin position="17"/>
        <end position="141"/>
    </location>
</feature>
<keyword evidence="3" id="KW-1185">Reference proteome</keyword>